<gene>
    <name evidence="1" type="ORF">IPP15_07000</name>
</gene>
<sequence length="84" mass="9652">MGVSVQNAEKRHFKKWPVLGISVPSEVGAVLQLTLRIDTLKSWITKRIIWLMPYARIVFNNCYNRSSTKQGMIFSESNNGIVHF</sequence>
<organism evidence="1 2">
    <name type="scientific">Candidatus Opimibacter skivensis</name>
    <dbReference type="NCBI Taxonomy" id="2982028"/>
    <lineage>
        <taxon>Bacteria</taxon>
        <taxon>Pseudomonadati</taxon>
        <taxon>Bacteroidota</taxon>
        <taxon>Saprospiria</taxon>
        <taxon>Saprospirales</taxon>
        <taxon>Saprospiraceae</taxon>
        <taxon>Candidatus Opimibacter</taxon>
    </lineage>
</organism>
<protein>
    <submittedName>
        <fullName evidence="1">Uncharacterized protein</fullName>
    </submittedName>
</protein>
<proteinExistence type="predicted"/>
<comment type="caution">
    <text evidence="1">The sequence shown here is derived from an EMBL/GenBank/DDBJ whole genome shotgun (WGS) entry which is preliminary data.</text>
</comment>
<dbReference type="Proteomes" id="UP000808337">
    <property type="component" value="Unassembled WGS sequence"/>
</dbReference>
<dbReference type="AlphaFoldDB" id="A0A9D7SU76"/>
<reference evidence="1 2" key="1">
    <citation type="submission" date="2020-10" db="EMBL/GenBank/DDBJ databases">
        <title>Connecting structure to function with the recovery of over 1000 high-quality activated sludge metagenome-assembled genomes encoding full-length rRNA genes using long-read sequencing.</title>
        <authorList>
            <person name="Singleton C.M."/>
            <person name="Petriglieri F."/>
            <person name="Kristensen J.M."/>
            <person name="Kirkegaard R.H."/>
            <person name="Michaelsen T.Y."/>
            <person name="Andersen M.H."/>
            <person name="Karst S.M."/>
            <person name="Dueholm M.S."/>
            <person name="Nielsen P.H."/>
            <person name="Albertsen M."/>
        </authorList>
    </citation>
    <scope>NUCLEOTIDE SEQUENCE [LARGE SCALE GENOMIC DNA]</scope>
    <source>
        <strain evidence="1">Ribe_18-Q3-R11-54_MAXAC.273</strain>
    </source>
</reference>
<name>A0A9D7SU76_9BACT</name>
<dbReference type="EMBL" id="JADKGY010000003">
    <property type="protein sequence ID" value="MBK9982161.1"/>
    <property type="molecule type" value="Genomic_DNA"/>
</dbReference>
<evidence type="ECO:0000313" key="1">
    <source>
        <dbReference type="EMBL" id="MBK9982161.1"/>
    </source>
</evidence>
<evidence type="ECO:0000313" key="2">
    <source>
        <dbReference type="Proteomes" id="UP000808337"/>
    </source>
</evidence>
<accession>A0A9D7SU76</accession>